<feature type="compositionally biased region" description="Low complexity" evidence="6">
    <location>
        <begin position="887"/>
        <end position="897"/>
    </location>
</feature>
<dbReference type="RefSeq" id="WP_114127387.1">
    <property type="nucleotide sequence ID" value="NZ_QOUI01000009.1"/>
</dbReference>
<evidence type="ECO:0000259" key="8">
    <source>
        <dbReference type="PROSITE" id="PS50156"/>
    </source>
</evidence>
<dbReference type="EMBL" id="QOUI01000009">
    <property type="protein sequence ID" value="RCK68761.1"/>
    <property type="molecule type" value="Genomic_DNA"/>
</dbReference>
<accession>A0A367YUW7</accession>
<feature type="transmembrane region" description="Helical" evidence="7">
    <location>
        <begin position="550"/>
        <end position="567"/>
    </location>
</feature>
<evidence type="ECO:0000256" key="7">
    <source>
        <dbReference type="SAM" id="Phobius"/>
    </source>
</evidence>
<feature type="transmembrane region" description="Helical" evidence="7">
    <location>
        <begin position="275"/>
        <end position="303"/>
    </location>
</feature>
<dbReference type="InterPro" id="IPR004869">
    <property type="entry name" value="MMPL_dom"/>
</dbReference>
<name>A0A367YUW7_9ACTN</name>
<dbReference type="SUPFAM" id="SSF82866">
    <property type="entry name" value="Multidrug efflux transporter AcrB transmembrane domain"/>
    <property type="match status" value="2"/>
</dbReference>
<reference evidence="9 10" key="1">
    <citation type="submission" date="2018-07" db="EMBL/GenBank/DDBJ databases">
        <title>Desertimonas flava gen. nov. sp. nov.</title>
        <authorList>
            <person name="Liu S."/>
        </authorList>
    </citation>
    <scope>NUCLEOTIDE SEQUENCE [LARGE SCALE GENOMIC DNA]</scope>
    <source>
        <strain evidence="9 10">16Sb5-5</strain>
    </source>
</reference>
<keyword evidence="4 7" id="KW-1133">Transmembrane helix</keyword>
<comment type="caution">
    <text evidence="9">The sequence shown here is derived from an EMBL/GenBank/DDBJ whole genome shotgun (WGS) entry which is preliminary data.</text>
</comment>
<dbReference type="Proteomes" id="UP000252770">
    <property type="component" value="Unassembled WGS sequence"/>
</dbReference>
<feature type="transmembrane region" description="Helical" evidence="7">
    <location>
        <begin position="210"/>
        <end position="230"/>
    </location>
</feature>
<feature type="transmembrane region" description="Helical" evidence="7">
    <location>
        <begin position="183"/>
        <end position="203"/>
    </location>
</feature>
<feature type="region of interest" description="Disordered" evidence="6">
    <location>
        <begin position="881"/>
        <end position="908"/>
    </location>
</feature>
<sequence length="908" mass="94847">MSSFLHALGRAAYRHKWRTILVWALVMGVLGGTAGLISRSFDNEFTIPGAPAQVALDQLSRTFPEVGGTSASMIVIAPEGSDVESPDVREAVEARLDDFEALDFVDTAANPYDDLVEGTISDDGRAVIVQVQIPGDAQAVTDAQREQLVAVAEELQADLPGSTASMGGEIFNMSVPGFSIVEVIGVVVALVVLIITLGSLVAAGMPLLTALLGVGVTMTILLGSTAFAAINSTTPMLAVMLGLAVGIDYALFILSRHRELLADGLDAEESAARSVATAGSAVVFAGVTVIIALVGLAIAQIPFLTVMGLFAALGVAVAVVVALTLLPALMALAGERMRPRKPKPAAERGRPFRGWVRLVTRVPALTVAVVVVGSVLLSLPARDLTLALPNAGENEIGTPARTTYDLQSEYFGPGFNGPLIVTAGIIGSDDPLGVMDGLKADIEAMPGVQSVPLATPNQNADTGIVQIVPTTGPSDPATADLVERLREMEDDWLDEYDVPTAVTGATAIQIDVSDRLGGALLPFGIFVVGLSLVLLTMVFRSIAVPIKATLGYLLSIGVAFGLTTLVFNGGHGAELIGLERPGPIISFLPILLMGILFGLAMDYEVFLVSRMREDHVHGRPAREAVQSGFVGSAPVVTAAAVIMFAVFAFFVPEGEGAIKPIAFALAVGVAFDAFVVRMTLVPAVMALLGERAWWLPGWLERRLPALDVEGEQLHRQLELADWPGPDAGQVAHVEGLAVEGLLGPVDLDLDPGEVLVVQGAPAQRAALLMGLAGRLAPDAGRARIAGELLPGAGGAIRRRSGYVDATLQPDVERGLETLSRRRPPLALVDGADALSTPGARQALDRLIRSAQERRDQAVVLGVATASVVADLIAGPHQYLELDPEPAPALATAPEQTTSDALATRKDPR</sequence>
<dbReference type="PROSITE" id="PS50156">
    <property type="entry name" value="SSD"/>
    <property type="match status" value="1"/>
</dbReference>
<evidence type="ECO:0000313" key="10">
    <source>
        <dbReference type="Proteomes" id="UP000252770"/>
    </source>
</evidence>
<feature type="transmembrane region" description="Helical" evidence="7">
    <location>
        <begin position="519"/>
        <end position="538"/>
    </location>
</feature>
<dbReference type="PANTHER" id="PTHR33406">
    <property type="entry name" value="MEMBRANE PROTEIN MJ1562-RELATED"/>
    <property type="match status" value="1"/>
</dbReference>
<dbReference type="Gene3D" id="1.20.1640.10">
    <property type="entry name" value="Multidrug efflux transporter AcrB transmembrane domain"/>
    <property type="match status" value="2"/>
</dbReference>
<dbReference type="PANTHER" id="PTHR33406:SF13">
    <property type="entry name" value="MEMBRANE PROTEIN YDFJ"/>
    <property type="match status" value="1"/>
</dbReference>
<evidence type="ECO:0000256" key="6">
    <source>
        <dbReference type="SAM" id="MobiDB-lite"/>
    </source>
</evidence>
<dbReference type="GO" id="GO:0005886">
    <property type="term" value="C:plasma membrane"/>
    <property type="evidence" value="ECO:0007669"/>
    <property type="project" value="UniProtKB-SubCell"/>
</dbReference>
<proteinExistence type="predicted"/>
<evidence type="ECO:0000256" key="2">
    <source>
        <dbReference type="ARBA" id="ARBA00022475"/>
    </source>
</evidence>
<evidence type="ECO:0000256" key="4">
    <source>
        <dbReference type="ARBA" id="ARBA00022989"/>
    </source>
</evidence>
<dbReference type="Pfam" id="PF03176">
    <property type="entry name" value="MMPL"/>
    <property type="match status" value="2"/>
</dbReference>
<feature type="transmembrane region" description="Helical" evidence="7">
    <location>
        <begin position="309"/>
        <end position="334"/>
    </location>
</feature>
<evidence type="ECO:0000256" key="1">
    <source>
        <dbReference type="ARBA" id="ARBA00004651"/>
    </source>
</evidence>
<keyword evidence="5 7" id="KW-0472">Membrane</keyword>
<feature type="transmembrane region" description="Helical" evidence="7">
    <location>
        <begin position="236"/>
        <end position="254"/>
    </location>
</feature>
<evidence type="ECO:0000256" key="5">
    <source>
        <dbReference type="ARBA" id="ARBA00023136"/>
    </source>
</evidence>
<keyword evidence="2" id="KW-1003">Cell membrane</keyword>
<feature type="domain" description="SSD" evidence="8">
    <location>
        <begin position="200"/>
        <end position="332"/>
    </location>
</feature>
<gene>
    <name evidence="9" type="ORF">DT076_14360</name>
</gene>
<evidence type="ECO:0000313" key="9">
    <source>
        <dbReference type="EMBL" id="RCK68761.1"/>
    </source>
</evidence>
<feature type="transmembrane region" description="Helical" evidence="7">
    <location>
        <begin position="663"/>
        <end position="688"/>
    </location>
</feature>
<comment type="subcellular location">
    <subcellularLocation>
        <location evidence="1">Cell membrane</location>
        <topology evidence="1">Multi-pass membrane protein</topology>
    </subcellularLocation>
</comment>
<keyword evidence="10" id="KW-1185">Reference proteome</keyword>
<dbReference type="AlphaFoldDB" id="A0A367YUW7"/>
<feature type="transmembrane region" description="Helical" evidence="7">
    <location>
        <begin position="587"/>
        <end position="608"/>
    </location>
</feature>
<dbReference type="InterPro" id="IPR000731">
    <property type="entry name" value="SSD"/>
</dbReference>
<organism evidence="9 10">
    <name type="scientific">Desertihabitans brevis</name>
    <dbReference type="NCBI Taxonomy" id="2268447"/>
    <lineage>
        <taxon>Bacteria</taxon>
        <taxon>Bacillati</taxon>
        <taxon>Actinomycetota</taxon>
        <taxon>Actinomycetes</taxon>
        <taxon>Propionibacteriales</taxon>
        <taxon>Propionibacteriaceae</taxon>
        <taxon>Desertihabitans</taxon>
    </lineage>
</organism>
<feature type="transmembrane region" description="Helical" evidence="7">
    <location>
        <begin position="20"/>
        <end position="38"/>
    </location>
</feature>
<protein>
    <submittedName>
        <fullName evidence="9">MMPL family transporter</fullName>
    </submittedName>
</protein>
<feature type="transmembrane region" description="Helical" evidence="7">
    <location>
        <begin position="629"/>
        <end position="651"/>
    </location>
</feature>
<evidence type="ECO:0000256" key="3">
    <source>
        <dbReference type="ARBA" id="ARBA00022692"/>
    </source>
</evidence>
<keyword evidence="3 7" id="KW-0812">Transmembrane</keyword>
<dbReference type="InterPro" id="IPR050545">
    <property type="entry name" value="Mycobact_MmpL"/>
</dbReference>
<feature type="transmembrane region" description="Helical" evidence="7">
    <location>
        <begin position="355"/>
        <end position="379"/>
    </location>
</feature>